<evidence type="ECO:0000313" key="6">
    <source>
        <dbReference type="Proteomes" id="UP000574761"/>
    </source>
</evidence>
<dbReference type="Pfam" id="PF12833">
    <property type="entry name" value="HTH_18"/>
    <property type="match status" value="1"/>
</dbReference>
<proteinExistence type="predicted"/>
<dbReference type="SUPFAM" id="SSF46689">
    <property type="entry name" value="Homeodomain-like"/>
    <property type="match status" value="2"/>
</dbReference>
<dbReference type="PANTHER" id="PTHR47893:SF1">
    <property type="entry name" value="REGULATORY PROTEIN PCHR"/>
    <property type="match status" value="1"/>
</dbReference>
<dbReference type="PROSITE" id="PS01124">
    <property type="entry name" value="HTH_ARAC_FAMILY_2"/>
    <property type="match status" value="1"/>
</dbReference>
<dbReference type="Proteomes" id="UP000574761">
    <property type="component" value="Unassembled WGS sequence"/>
</dbReference>
<dbReference type="GO" id="GO:0043565">
    <property type="term" value="F:sequence-specific DNA binding"/>
    <property type="evidence" value="ECO:0007669"/>
    <property type="project" value="InterPro"/>
</dbReference>
<dbReference type="SMART" id="SM00342">
    <property type="entry name" value="HTH_ARAC"/>
    <property type="match status" value="1"/>
</dbReference>
<sequence length="336" mass="37519">MTTFNDPARAAEPSNRSRRFQVRDFLRTEGVTVASPHDQLSPDDTLIYGNFLHAELRPGLVLHCSDVLEERAFTATSVLREGLSCIFFLDGNVDLQIGDRSYAFAGPRGAVTGATIMNARPERFQRSSRRRQHLRHLVVSASPEWLDLDGMQNVHEPSRGREFLKDHLTDHRWELTPRAIELVQQVLTPSPLMPQLHNLYLEGRAVELVAESLAAAMRADRAINDGTILTRPERIRLQRAIDIILANLEAPLSVDMIARKAGTSASGLQKLFHQAEGKSIFEYVRGERLARACDALKSGEATIKEASVLAGYTSPANFATAFRKRFGTTPRRVAKR</sequence>
<dbReference type="GO" id="GO:0003700">
    <property type="term" value="F:DNA-binding transcription factor activity"/>
    <property type="evidence" value="ECO:0007669"/>
    <property type="project" value="InterPro"/>
</dbReference>
<dbReference type="EMBL" id="JACIEE010000012">
    <property type="protein sequence ID" value="MBB3979614.1"/>
    <property type="molecule type" value="Genomic_DNA"/>
</dbReference>
<dbReference type="InterPro" id="IPR053142">
    <property type="entry name" value="PchR_regulatory_protein"/>
</dbReference>
<comment type="caution">
    <text evidence="5">The sequence shown here is derived from an EMBL/GenBank/DDBJ whole genome shotgun (WGS) entry which is preliminary data.</text>
</comment>
<name>A0A7W6DBS5_9HYPH</name>
<dbReference type="Gene3D" id="1.10.10.60">
    <property type="entry name" value="Homeodomain-like"/>
    <property type="match status" value="1"/>
</dbReference>
<evidence type="ECO:0000256" key="1">
    <source>
        <dbReference type="ARBA" id="ARBA00023015"/>
    </source>
</evidence>
<dbReference type="RefSeq" id="WP_183807839.1">
    <property type="nucleotide sequence ID" value="NZ_JACIEE010000012.1"/>
</dbReference>
<dbReference type="PANTHER" id="PTHR47893">
    <property type="entry name" value="REGULATORY PROTEIN PCHR"/>
    <property type="match status" value="1"/>
</dbReference>
<keyword evidence="1" id="KW-0805">Transcription regulation</keyword>
<dbReference type="InterPro" id="IPR018060">
    <property type="entry name" value="HTH_AraC"/>
</dbReference>
<dbReference type="PROSITE" id="PS00041">
    <property type="entry name" value="HTH_ARAC_FAMILY_1"/>
    <property type="match status" value="1"/>
</dbReference>
<evidence type="ECO:0000256" key="2">
    <source>
        <dbReference type="ARBA" id="ARBA00023125"/>
    </source>
</evidence>
<feature type="domain" description="HTH araC/xylS-type" evidence="4">
    <location>
        <begin position="238"/>
        <end position="336"/>
    </location>
</feature>
<evidence type="ECO:0000259" key="4">
    <source>
        <dbReference type="PROSITE" id="PS01124"/>
    </source>
</evidence>
<evidence type="ECO:0000256" key="3">
    <source>
        <dbReference type="ARBA" id="ARBA00023163"/>
    </source>
</evidence>
<dbReference type="InterPro" id="IPR018062">
    <property type="entry name" value="HTH_AraC-typ_CS"/>
</dbReference>
<keyword evidence="3" id="KW-0804">Transcription</keyword>
<protein>
    <submittedName>
        <fullName evidence="5">AraC-like DNA-binding protein</fullName>
    </submittedName>
</protein>
<reference evidence="5 6" key="1">
    <citation type="submission" date="2020-08" db="EMBL/GenBank/DDBJ databases">
        <title>Genomic Encyclopedia of Type Strains, Phase IV (KMG-IV): sequencing the most valuable type-strain genomes for metagenomic binning, comparative biology and taxonomic classification.</title>
        <authorList>
            <person name="Goeker M."/>
        </authorList>
    </citation>
    <scope>NUCLEOTIDE SEQUENCE [LARGE SCALE GENOMIC DNA]</scope>
    <source>
        <strain evidence="5 6">DSM 100211</strain>
    </source>
</reference>
<evidence type="ECO:0000313" key="5">
    <source>
        <dbReference type="EMBL" id="MBB3979614.1"/>
    </source>
</evidence>
<keyword evidence="6" id="KW-1185">Reference proteome</keyword>
<gene>
    <name evidence="5" type="ORF">GGQ64_004858</name>
</gene>
<dbReference type="InterPro" id="IPR009057">
    <property type="entry name" value="Homeodomain-like_sf"/>
</dbReference>
<keyword evidence="2 5" id="KW-0238">DNA-binding</keyword>
<dbReference type="AlphaFoldDB" id="A0A7W6DBS5"/>
<organism evidence="5 6">
    <name type="scientific">Mycoplana azooxidifex</name>
    <dbReference type="NCBI Taxonomy" id="1636188"/>
    <lineage>
        <taxon>Bacteria</taxon>
        <taxon>Pseudomonadati</taxon>
        <taxon>Pseudomonadota</taxon>
        <taxon>Alphaproteobacteria</taxon>
        <taxon>Hyphomicrobiales</taxon>
        <taxon>Rhizobiaceae</taxon>
        <taxon>Mycoplana</taxon>
    </lineage>
</organism>
<accession>A0A7W6DBS5</accession>